<evidence type="ECO:0000313" key="2">
    <source>
        <dbReference type="Proteomes" id="UP000215289"/>
    </source>
</evidence>
<evidence type="ECO:0000313" key="1">
    <source>
        <dbReference type="EMBL" id="RLM01697.1"/>
    </source>
</evidence>
<dbReference type="Proteomes" id="UP000215289">
    <property type="component" value="Unassembled WGS sequence"/>
</dbReference>
<dbReference type="OrthoDB" id="5410693at2759"/>
<sequence length="165" mass="18493">MALTRALADPTLGATSGGWFIYDDTKSTVIEKTSKSATALAAEGFELDHVFERQFLSGLIVHVVGDQDPPLSIINDLLLIANLPENLVWIRKDLHGLKSNVFGRPMAEFDARLCTYLTQCQLMFGPALDRFSTSREDVKLLIRAMKETPWYLGHWDGFKGESWFG</sequence>
<dbReference type="AlphaFoldDB" id="A0A229XML0"/>
<keyword evidence="2" id="KW-1185">Reference proteome</keyword>
<comment type="caution">
    <text evidence="1">The sequence shown here is derived from an EMBL/GenBank/DDBJ whole genome shotgun (WGS) entry which is preliminary data.</text>
</comment>
<accession>A0A229XML0</accession>
<proteinExistence type="predicted"/>
<reference evidence="1 2" key="1">
    <citation type="submission" date="2018-08" db="EMBL/GenBank/DDBJ databases">
        <title>Draft genome sequences of two Aspergillus turcosus clinical strains isolated from bronchoalveolar lavage fluid: one azole-susceptible and the other azole-resistant.</title>
        <authorList>
            <person name="Parent-Michaud M."/>
            <person name="Dufresne P.J."/>
            <person name="Fournier E."/>
            <person name="Martineau C."/>
            <person name="Moreira S."/>
            <person name="Perkins V."/>
            <person name="De Repentigny L."/>
            <person name="Dufresne S.F."/>
        </authorList>
    </citation>
    <scope>NUCLEOTIDE SEQUENCE [LARGE SCALE GENOMIC DNA]</scope>
    <source>
        <strain evidence="1">HMR AF 1038</strain>
    </source>
</reference>
<dbReference type="EMBL" id="NIDN02000003">
    <property type="protein sequence ID" value="RLM01697.1"/>
    <property type="molecule type" value="Genomic_DNA"/>
</dbReference>
<organism evidence="1 2">
    <name type="scientific">Aspergillus turcosus</name>
    <dbReference type="NCBI Taxonomy" id="1245748"/>
    <lineage>
        <taxon>Eukaryota</taxon>
        <taxon>Fungi</taxon>
        <taxon>Dikarya</taxon>
        <taxon>Ascomycota</taxon>
        <taxon>Pezizomycotina</taxon>
        <taxon>Eurotiomycetes</taxon>
        <taxon>Eurotiomycetidae</taxon>
        <taxon>Eurotiales</taxon>
        <taxon>Aspergillaceae</taxon>
        <taxon>Aspergillus</taxon>
        <taxon>Aspergillus subgen. Fumigati</taxon>
    </lineage>
</organism>
<protein>
    <submittedName>
        <fullName evidence="1">Uncharacterized protein</fullName>
    </submittedName>
</protein>
<name>A0A229XML0_9EURO</name>
<gene>
    <name evidence="1" type="ORF">CFD26_108990</name>
</gene>